<dbReference type="AlphaFoldDB" id="A0A9J6FE01"/>
<comment type="caution">
    <text evidence="1">The sequence shown here is derived from an EMBL/GenBank/DDBJ whole genome shotgun (WGS) entry which is preliminary data.</text>
</comment>
<proteinExistence type="predicted"/>
<reference evidence="1 2" key="1">
    <citation type="journal article" date="2020" name="Cell">
        <title>Large-Scale Comparative Analyses of Tick Genomes Elucidate Their Genetic Diversity and Vector Capacities.</title>
        <authorList>
            <consortium name="Tick Genome and Microbiome Consortium (TIGMIC)"/>
            <person name="Jia N."/>
            <person name="Wang J."/>
            <person name="Shi W."/>
            <person name="Du L."/>
            <person name="Sun Y."/>
            <person name="Zhan W."/>
            <person name="Jiang J.F."/>
            <person name="Wang Q."/>
            <person name="Zhang B."/>
            <person name="Ji P."/>
            <person name="Bell-Sakyi L."/>
            <person name="Cui X.M."/>
            <person name="Yuan T.T."/>
            <person name="Jiang B.G."/>
            <person name="Yang W.F."/>
            <person name="Lam T.T."/>
            <person name="Chang Q.C."/>
            <person name="Ding S.J."/>
            <person name="Wang X.J."/>
            <person name="Zhu J.G."/>
            <person name="Ruan X.D."/>
            <person name="Zhao L."/>
            <person name="Wei J.T."/>
            <person name="Ye R.Z."/>
            <person name="Que T.C."/>
            <person name="Du C.H."/>
            <person name="Zhou Y.H."/>
            <person name="Cheng J.X."/>
            <person name="Dai P.F."/>
            <person name="Guo W.B."/>
            <person name="Han X.H."/>
            <person name="Huang E.J."/>
            <person name="Li L.F."/>
            <person name="Wei W."/>
            <person name="Gao Y.C."/>
            <person name="Liu J.Z."/>
            <person name="Shao H.Z."/>
            <person name="Wang X."/>
            <person name="Wang C.C."/>
            <person name="Yang T.C."/>
            <person name="Huo Q.B."/>
            <person name="Li W."/>
            <person name="Chen H.Y."/>
            <person name="Chen S.E."/>
            <person name="Zhou L.G."/>
            <person name="Ni X.B."/>
            <person name="Tian J.H."/>
            <person name="Sheng Y."/>
            <person name="Liu T."/>
            <person name="Pan Y.S."/>
            <person name="Xia L.Y."/>
            <person name="Li J."/>
            <person name="Zhao F."/>
            <person name="Cao W.C."/>
        </authorList>
    </citation>
    <scope>NUCLEOTIDE SEQUENCE [LARGE SCALE GENOMIC DNA]</scope>
    <source>
        <strain evidence="1">HaeL-2018</strain>
    </source>
</reference>
<gene>
    <name evidence="1" type="ORF">HPB48_022356</name>
</gene>
<dbReference type="Proteomes" id="UP000821853">
    <property type="component" value="Chromosome 10"/>
</dbReference>
<evidence type="ECO:0000313" key="2">
    <source>
        <dbReference type="Proteomes" id="UP000821853"/>
    </source>
</evidence>
<organism evidence="1 2">
    <name type="scientific">Haemaphysalis longicornis</name>
    <name type="common">Bush tick</name>
    <dbReference type="NCBI Taxonomy" id="44386"/>
    <lineage>
        <taxon>Eukaryota</taxon>
        <taxon>Metazoa</taxon>
        <taxon>Ecdysozoa</taxon>
        <taxon>Arthropoda</taxon>
        <taxon>Chelicerata</taxon>
        <taxon>Arachnida</taxon>
        <taxon>Acari</taxon>
        <taxon>Parasitiformes</taxon>
        <taxon>Ixodida</taxon>
        <taxon>Ixodoidea</taxon>
        <taxon>Ixodidae</taxon>
        <taxon>Haemaphysalinae</taxon>
        <taxon>Haemaphysalis</taxon>
    </lineage>
</organism>
<protein>
    <submittedName>
        <fullName evidence="1">Uncharacterized protein</fullName>
    </submittedName>
</protein>
<dbReference type="EMBL" id="JABSTR010000002">
    <property type="protein sequence ID" value="KAH9364446.1"/>
    <property type="molecule type" value="Genomic_DNA"/>
</dbReference>
<accession>A0A9J6FE01</accession>
<dbReference type="VEuPathDB" id="VectorBase:HLOH_061099"/>
<sequence length="111" mass="12005">MAYKELAGHLETNCAMPEPEPNTANSGHEIPNTILTLFAHAIEELRGKISTLQTCILESKELISGHVQATGDRKTSDMLVAESLQTLENSLKKNMGLSQVGASKTAEELAR</sequence>
<keyword evidence="2" id="KW-1185">Reference proteome</keyword>
<name>A0A9J6FE01_HAELO</name>
<evidence type="ECO:0000313" key="1">
    <source>
        <dbReference type="EMBL" id="KAH9364446.1"/>
    </source>
</evidence>